<evidence type="ECO:0000256" key="4">
    <source>
        <dbReference type="ARBA" id="ARBA00022989"/>
    </source>
</evidence>
<dbReference type="Proteomes" id="UP000199687">
    <property type="component" value="Unassembled WGS sequence"/>
</dbReference>
<organism evidence="8 9">
    <name type="scientific">Gracilibacillus ureilyticus</name>
    <dbReference type="NCBI Taxonomy" id="531814"/>
    <lineage>
        <taxon>Bacteria</taxon>
        <taxon>Bacillati</taxon>
        <taxon>Bacillota</taxon>
        <taxon>Bacilli</taxon>
        <taxon>Bacillales</taxon>
        <taxon>Bacillaceae</taxon>
        <taxon>Gracilibacillus</taxon>
    </lineage>
</organism>
<accession>A0A1H9L677</accession>
<keyword evidence="5 7" id="KW-0472">Membrane</keyword>
<evidence type="ECO:0000313" key="9">
    <source>
        <dbReference type="Proteomes" id="UP000199687"/>
    </source>
</evidence>
<keyword evidence="9" id="KW-1185">Reference proteome</keyword>
<evidence type="ECO:0000256" key="2">
    <source>
        <dbReference type="ARBA" id="ARBA00022475"/>
    </source>
</evidence>
<dbReference type="RefSeq" id="WP_089737914.1">
    <property type="nucleotide sequence ID" value="NZ_FOGL01000001.1"/>
</dbReference>
<evidence type="ECO:0000256" key="1">
    <source>
        <dbReference type="ARBA" id="ARBA00004236"/>
    </source>
</evidence>
<keyword evidence="2" id="KW-1003">Cell membrane</keyword>
<evidence type="ECO:0000256" key="3">
    <source>
        <dbReference type="ARBA" id="ARBA00022692"/>
    </source>
</evidence>
<evidence type="ECO:0000256" key="6">
    <source>
        <dbReference type="SAM" id="MobiDB-lite"/>
    </source>
</evidence>
<reference evidence="8 9" key="1">
    <citation type="submission" date="2016-10" db="EMBL/GenBank/DDBJ databases">
        <authorList>
            <person name="de Groot N.N."/>
        </authorList>
    </citation>
    <scope>NUCLEOTIDE SEQUENCE [LARGE SCALE GENOMIC DNA]</scope>
    <source>
        <strain evidence="8 9">CGMCC 1.7727</strain>
    </source>
</reference>
<feature type="transmembrane region" description="Helical" evidence="7">
    <location>
        <begin position="74"/>
        <end position="95"/>
    </location>
</feature>
<keyword evidence="8" id="KW-0966">Cell projection</keyword>
<keyword evidence="8" id="KW-0282">Flagellum</keyword>
<evidence type="ECO:0000256" key="7">
    <source>
        <dbReference type="SAM" id="Phobius"/>
    </source>
</evidence>
<evidence type="ECO:0000256" key="5">
    <source>
        <dbReference type="ARBA" id="ARBA00023136"/>
    </source>
</evidence>
<dbReference type="EMBL" id="FOGL01000001">
    <property type="protein sequence ID" value="SER06657.1"/>
    <property type="molecule type" value="Genomic_DNA"/>
</dbReference>
<protein>
    <submittedName>
        <fullName evidence="8">Flagellar protein FliO/FliZ</fullName>
    </submittedName>
</protein>
<keyword evidence="8" id="KW-0969">Cilium</keyword>
<proteinExistence type="predicted"/>
<comment type="subcellular location">
    <subcellularLocation>
        <location evidence="1">Cell membrane</location>
    </subcellularLocation>
</comment>
<dbReference type="GO" id="GO:0016020">
    <property type="term" value="C:membrane"/>
    <property type="evidence" value="ECO:0007669"/>
    <property type="project" value="InterPro"/>
</dbReference>
<dbReference type="InterPro" id="IPR022781">
    <property type="entry name" value="Flagellar_biosynth_FliO"/>
</dbReference>
<dbReference type="STRING" id="531814.SAMN04487944_101111"/>
<dbReference type="OrthoDB" id="2376965at2"/>
<dbReference type="AlphaFoldDB" id="A0A1H9L677"/>
<dbReference type="Pfam" id="PF04347">
    <property type="entry name" value="FliO"/>
    <property type="match status" value="1"/>
</dbReference>
<keyword evidence="4 7" id="KW-1133">Transmembrane helix</keyword>
<evidence type="ECO:0000313" key="8">
    <source>
        <dbReference type="EMBL" id="SER06657.1"/>
    </source>
</evidence>
<name>A0A1H9L677_9BACI</name>
<gene>
    <name evidence="8" type="ORF">SAMN04487944_101111</name>
</gene>
<dbReference type="GO" id="GO:0044781">
    <property type="term" value="P:bacterial-type flagellum organization"/>
    <property type="evidence" value="ECO:0007669"/>
    <property type="project" value="InterPro"/>
</dbReference>
<feature type="region of interest" description="Disordered" evidence="6">
    <location>
        <begin position="32"/>
        <end position="60"/>
    </location>
</feature>
<sequence>MKQFRNILVITIVSLFFVSFYDEPVSASQSVLEHLENSEQNNEETGKTVEDDELETSVENSETTIQSTSFLGSLFKLLIALAVVIGLIYLIANFLKKRNKYLGRNQVLESYGGITLGTNKSVQIVRIGERYFAVGLADNIELLLEITDMETIEQIKQSDDIQTQPLDFIKEKMTKNDKRETTPPKREFGQLFHKELEEMKEGRKKMLQKMKEKEKDHGH</sequence>
<keyword evidence="3 7" id="KW-0812">Transmembrane</keyword>